<feature type="domain" description="RNase H type-1" evidence="1">
    <location>
        <begin position="49"/>
        <end position="126"/>
    </location>
</feature>
<dbReference type="SUPFAM" id="SSF53098">
    <property type="entry name" value="Ribonuclease H-like"/>
    <property type="match status" value="1"/>
</dbReference>
<comment type="caution">
    <text evidence="2">The sequence shown here is derived from an EMBL/GenBank/DDBJ whole genome shotgun (WGS) entry which is preliminary data.</text>
</comment>
<dbReference type="GO" id="GO:0004523">
    <property type="term" value="F:RNA-DNA hybrid ribonuclease activity"/>
    <property type="evidence" value="ECO:0007669"/>
    <property type="project" value="InterPro"/>
</dbReference>
<sequence length="127" mass="14007">MLGRQGHMHNIVSDLIILKTLKIKPRPAPPRQFISMVWRPPPIGWIKINTDGSSQGASGAMSTDGVFKRSDGTVSFCFHFDEGIGFSFLAELLAVIVALEWAQSLSLDFIWLEADSAYVVSLLSSRN</sequence>
<dbReference type="CDD" id="cd06222">
    <property type="entry name" value="RNase_H_like"/>
    <property type="match status" value="1"/>
</dbReference>
<evidence type="ECO:0000313" key="2">
    <source>
        <dbReference type="EMBL" id="KAH6831493.1"/>
    </source>
</evidence>
<evidence type="ECO:0000259" key="1">
    <source>
        <dbReference type="Pfam" id="PF13456"/>
    </source>
</evidence>
<dbReference type="InterPro" id="IPR012337">
    <property type="entry name" value="RNaseH-like_sf"/>
</dbReference>
<dbReference type="Proteomes" id="UP001190926">
    <property type="component" value="Unassembled WGS sequence"/>
</dbReference>
<dbReference type="EMBL" id="SDAM02000090">
    <property type="protein sequence ID" value="KAH6831493.1"/>
    <property type="molecule type" value="Genomic_DNA"/>
</dbReference>
<dbReference type="AlphaFoldDB" id="A0AAD4JCV5"/>
<dbReference type="PANTHER" id="PTHR47723:SF23">
    <property type="entry name" value="REVERSE TRANSCRIPTASE-LIKE PROTEIN"/>
    <property type="match status" value="1"/>
</dbReference>
<dbReference type="PANTHER" id="PTHR47723">
    <property type="entry name" value="OS05G0353850 PROTEIN"/>
    <property type="match status" value="1"/>
</dbReference>
<dbReference type="InterPro" id="IPR002156">
    <property type="entry name" value="RNaseH_domain"/>
</dbReference>
<dbReference type="InterPro" id="IPR036397">
    <property type="entry name" value="RNaseH_sf"/>
</dbReference>
<proteinExistence type="predicted"/>
<dbReference type="GO" id="GO:0003676">
    <property type="term" value="F:nucleic acid binding"/>
    <property type="evidence" value="ECO:0007669"/>
    <property type="project" value="InterPro"/>
</dbReference>
<organism evidence="2 3">
    <name type="scientific">Perilla frutescens var. hirtella</name>
    <name type="common">Perilla citriodora</name>
    <name type="synonym">Perilla setoyensis</name>
    <dbReference type="NCBI Taxonomy" id="608512"/>
    <lineage>
        <taxon>Eukaryota</taxon>
        <taxon>Viridiplantae</taxon>
        <taxon>Streptophyta</taxon>
        <taxon>Embryophyta</taxon>
        <taxon>Tracheophyta</taxon>
        <taxon>Spermatophyta</taxon>
        <taxon>Magnoliopsida</taxon>
        <taxon>eudicotyledons</taxon>
        <taxon>Gunneridae</taxon>
        <taxon>Pentapetalae</taxon>
        <taxon>asterids</taxon>
        <taxon>lamiids</taxon>
        <taxon>Lamiales</taxon>
        <taxon>Lamiaceae</taxon>
        <taxon>Nepetoideae</taxon>
        <taxon>Elsholtzieae</taxon>
        <taxon>Perilla</taxon>
    </lineage>
</organism>
<dbReference type="Pfam" id="PF13456">
    <property type="entry name" value="RVT_3"/>
    <property type="match status" value="1"/>
</dbReference>
<evidence type="ECO:0000313" key="3">
    <source>
        <dbReference type="Proteomes" id="UP001190926"/>
    </source>
</evidence>
<reference evidence="2 3" key="1">
    <citation type="journal article" date="2021" name="Nat. Commun.">
        <title>Incipient diploidization of the medicinal plant Perilla within 10,000 years.</title>
        <authorList>
            <person name="Zhang Y."/>
            <person name="Shen Q."/>
            <person name="Leng L."/>
            <person name="Zhang D."/>
            <person name="Chen S."/>
            <person name="Shi Y."/>
            <person name="Ning Z."/>
            <person name="Chen S."/>
        </authorList>
    </citation>
    <scope>NUCLEOTIDE SEQUENCE [LARGE SCALE GENOMIC DNA]</scope>
    <source>
        <strain evidence="3">cv. PC099</strain>
    </source>
</reference>
<name>A0AAD4JCV5_PERFH</name>
<accession>A0AAD4JCV5</accession>
<dbReference type="InterPro" id="IPR053151">
    <property type="entry name" value="RNase_H-like"/>
</dbReference>
<protein>
    <recommendedName>
        <fullName evidence="1">RNase H type-1 domain-containing protein</fullName>
    </recommendedName>
</protein>
<keyword evidence="3" id="KW-1185">Reference proteome</keyword>
<dbReference type="Gene3D" id="3.30.420.10">
    <property type="entry name" value="Ribonuclease H-like superfamily/Ribonuclease H"/>
    <property type="match status" value="1"/>
</dbReference>
<gene>
    <name evidence="2" type="ORF">C2S53_010423</name>
</gene>
<dbReference type="InterPro" id="IPR044730">
    <property type="entry name" value="RNase_H-like_dom_plant"/>
</dbReference>